<dbReference type="EMBL" id="ODYU01000763">
    <property type="protein sequence ID" value="SOQ36043.1"/>
    <property type="molecule type" value="Genomic_DNA"/>
</dbReference>
<organism evidence="8">
    <name type="scientific">Spodoptera frugiperda</name>
    <name type="common">Fall armyworm</name>
    <dbReference type="NCBI Taxonomy" id="7108"/>
    <lineage>
        <taxon>Eukaryota</taxon>
        <taxon>Metazoa</taxon>
        <taxon>Ecdysozoa</taxon>
        <taxon>Arthropoda</taxon>
        <taxon>Hexapoda</taxon>
        <taxon>Insecta</taxon>
        <taxon>Pterygota</taxon>
        <taxon>Neoptera</taxon>
        <taxon>Endopterygota</taxon>
        <taxon>Lepidoptera</taxon>
        <taxon>Glossata</taxon>
        <taxon>Ditrysia</taxon>
        <taxon>Noctuoidea</taxon>
        <taxon>Noctuidae</taxon>
        <taxon>Amphipyrinae</taxon>
        <taxon>Spodoptera</taxon>
    </lineage>
</organism>
<protein>
    <recommendedName>
        <fullName evidence="3">Purple acid phosphatase</fullName>
        <ecNumber evidence="3">3.1.3.2</ecNumber>
    </recommendedName>
</protein>
<dbReference type="InterPro" id="IPR041792">
    <property type="entry name" value="MPP_PAP"/>
</dbReference>
<proteinExistence type="inferred from homology"/>
<feature type="domain" description="Calcineurin-like phosphoesterase" evidence="5">
    <location>
        <begin position="135"/>
        <end position="335"/>
    </location>
</feature>
<dbReference type="GO" id="GO:0003993">
    <property type="term" value="F:acid phosphatase activity"/>
    <property type="evidence" value="ECO:0007669"/>
    <property type="project" value="UniProtKB-EC"/>
</dbReference>
<gene>
    <name evidence="8" type="ORF">SFRICE_000475</name>
</gene>
<dbReference type="AlphaFoldDB" id="A0A2H1V5D2"/>
<dbReference type="InterPro" id="IPR015914">
    <property type="entry name" value="PAPs_N"/>
</dbReference>
<feature type="domain" description="Purple acid phosphatase N-terminal" evidence="7">
    <location>
        <begin position="34"/>
        <end position="125"/>
    </location>
</feature>
<dbReference type="GO" id="GO:0046872">
    <property type="term" value="F:metal ion binding"/>
    <property type="evidence" value="ECO:0007669"/>
    <property type="project" value="InterPro"/>
</dbReference>
<dbReference type="EC" id="3.1.3.2" evidence="3"/>
<dbReference type="InterPro" id="IPR029052">
    <property type="entry name" value="Metallo-depent_PP-like"/>
</dbReference>
<reference evidence="8" key="1">
    <citation type="submission" date="2016-07" db="EMBL/GenBank/DDBJ databases">
        <authorList>
            <person name="Bretaudeau A."/>
        </authorList>
    </citation>
    <scope>NUCLEOTIDE SEQUENCE</scope>
    <source>
        <strain evidence="8">Rice</strain>
        <tissue evidence="8">Whole body</tissue>
    </source>
</reference>
<dbReference type="SUPFAM" id="SSF56300">
    <property type="entry name" value="Metallo-dependent phosphatases"/>
    <property type="match status" value="2"/>
</dbReference>
<feature type="domain" description="Calcineurin-like phosphoesterase" evidence="5">
    <location>
        <begin position="555"/>
        <end position="756"/>
    </location>
</feature>
<comment type="similarity">
    <text evidence="3">Belongs to the metallophosphoesterase superfamily. Purple acid phosphatase family.</text>
</comment>
<dbReference type="Pfam" id="PF14008">
    <property type="entry name" value="Metallophos_C"/>
    <property type="match status" value="2"/>
</dbReference>
<keyword evidence="1 4" id="KW-0732">Signal</keyword>
<evidence type="ECO:0000259" key="5">
    <source>
        <dbReference type="Pfam" id="PF00149"/>
    </source>
</evidence>
<dbReference type="InterPro" id="IPR025733">
    <property type="entry name" value="PAPs_C"/>
</dbReference>
<dbReference type="InterPro" id="IPR004843">
    <property type="entry name" value="Calcineurin-like_PHP"/>
</dbReference>
<evidence type="ECO:0000256" key="1">
    <source>
        <dbReference type="ARBA" id="ARBA00022729"/>
    </source>
</evidence>
<evidence type="ECO:0000256" key="2">
    <source>
        <dbReference type="ARBA" id="ARBA00023180"/>
    </source>
</evidence>
<dbReference type="CDD" id="cd00839">
    <property type="entry name" value="MPP_PAPs"/>
    <property type="match status" value="2"/>
</dbReference>
<dbReference type="Pfam" id="PF00149">
    <property type="entry name" value="Metallophos"/>
    <property type="match status" value="2"/>
</dbReference>
<evidence type="ECO:0000256" key="3">
    <source>
        <dbReference type="RuleBase" id="RU361203"/>
    </source>
</evidence>
<accession>A0A2H1V5D2</accession>
<name>A0A2H1V5D2_SPOFR</name>
<keyword evidence="3" id="KW-0378">Hydrolase</keyword>
<dbReference type="PANTHER" id="PTHR45867">
    <property type="entry name" value="PURPLE ACID PHOSPHATASE"/>
    <property type="match status" value="1"/>
</dbReference>
<dbReference type="InterPro" id="IPR008963">
    <property type="entry name" value="Purple_acid_Pase-like_N"/>
</dbReference>
<evidence type="ECO:0000313" key="8">
    <source>
        <dbReference type="EMBL" id="SOQ36043.1"/>
    </source>
</evidence>
<evidence type="ECO:0000256" key="4">
    <source>
        <dbReference type="SAM" id="SignalP"/>
    </source>
</evidence>
<dbReference type="PANTHER" id="PTHR45867:SF3">
    <property type="entry name" value="ACID PHOSPHATASE TYPE 7"/>
    <property type="match status" value="1"/>
</dbReference>
<feature type="domain" description="Purple acid phosphatase N-terminal" evidence="7">
    <location>
        <begin position="454"/>
        <end position="545"/>
    </location>
</feature>
<feature type="domain" description="Purple acid phosphatase C-terminal" evidence="6">
    <location>
        <begin position="361"/>
        <end position="416"/>
    </location>
</feature>
<evidence type="ECO:0000259" key="7">
    <source>
        <dbReference type="Pfam" id="PF16656"/>
    </source>
</evidence>
<feature type="signal peptide" evidence="4">
    <location>
        <begin position="1"/>
        <end position="15"/>
    </location>
</feature>
<dbReference type="Pfam" id="PF16656">
    <property type="entry name" value="Pur_ac_phosph_N"/>
    <property type="match status" value="2"/>
</dbReference>
<evidence type="ECO:0000259" key="6">
    <source>
        <dbReference type="Pfam" id="PF14008"/>
    </source>
</evidence>
<feature type="domain" description="Purple acid phosphatase C-terminal" evidence="6">
    <location>
        <begin position="781"/>
        <end position="843"/>
    </location>
</feature>
<comment type="catalytic activity">
    <reaction evidence="3">
        <text>a phosphate monoester + H2O = an alcohol + phosphate</text>
        <dbReference type="Rhea" id="RHEA:15017"/>
        <dbReference type="ChEBI" id="CHEBI:15377"/>
        <dbReference type="ChEBI" id="CHEBI:30879"/>
        <dbReference type="ChEBI" id="CHEBI:43474"/>
        <dbReference type="ChEBI" id="CHEBI:67140"/>
        <dbReference type="EC" id="3.1.3.2"/>
    </reaction>
</comment>
<sequence>MKLFVISLLLGTGWCLDIPTAGANIKYDCEYCQPEQIHIAFGNKANDIVVTWSTFNDTHDSRVQYGEGYMDKEATGFSKLFVDGGRRKRRQYIHTVTLKDLKFDTSYVYHVGSVYGWSEEFIFHTAPEGEDWPVRAAIYGDMGSGNAQSLSYLQDEAQRNKFDVILHVGDFAYDMDSKNALVGDEFMRQIQPLAAVVPYMTCPGNHEEKYNFSNYAARFAMPGPDSSLFYSFDLGPVHFVSISTEVYYYLNYGIKLISAQYDWLKEDLEKANLPENRSRRPWIVLFGHRPMYCNDRLDVDCNMELTRIGLHGLWPLEPLLKDYGVDLVIWAHDHLYERSFPLYDNKVYNGSTEYPYVNPGAPVHIITGSAGCKEGHSHFKDHPAPWSAFRSSDYGYTRFEAHNKTHVYMEQVNVEQNVANMKLIIISVLLGMCWARKLHIREAGPKYECSHCQPEQIHIAFGEKVNDIVVTWSTFNDTEESRVQYGVGIMDTEATGSSKLFIDGGKLMRSQYIHTVTLKDLQFNTRYVYHAGSVYGWSEEFWFHTPPAGEDWPVRAAIYGDMGNKNAHSLSYLQDEAQRDHFDLVLHVGDFAYDMDTDNALVGDEFMRQIQPLAAIVPYMTCPGNHEQAYNFSNYAARFTMPGPDSSLFYSFDLGPVHFVSISTEVYYFTRYGLKLIVNQYNWLKEDLAKANLPENRRRRPWLVVMGHRPMYCSDSNDIDCSCEYTRNGLLGVYGLEPLLMEFGVDLVIWAHEHSYERTWPLFDNRVYNGSYDKPYVNPGAPVHIITGSAGCQEATDPFRPDPMSWSAFRNSDYGYTRFVAHNKTHIYMEQVDVDLKGKVIDSFWLVKNQHKSYNIKH</sequence>
<dbReference type="SUPFAM" id="SSF49363">
    <property type="entry name" value="Purple acid phosphatase, N-terminal domain"/>
    <property type="match status" value="2"/>
</dbReference>
<dbReference type="Gene3D" id="3.60.21.10">
    <property type="match status" value="2"/>
</dbReference>
<keyword evidence="2" id="KW-0325">Glycoprotein</keyword>
<feature type="chain" id="PRO_5013957493" description="Purple acid phosphatase" evidence="4">
    <location>
        <begin position="16"/>
        <end position="858"/>
    </location>
</feature>
<dbReference type="Gene3D" id="2.60.40.380">
    <property type="entry name" value="Purple acid phosphatase-like, N-terminal"/>
    <property type="match status" value="2"/>
</dbReference>